<name>A0A6J4NDM0_9BACT</name>
<gene>
    <name evidence="2" type="ORF">AVDCRST_MAG64-872</name>
</gene>
<feature type="non-terminal residue" evidence="2">
    <location>
        <position position="1"/>
    </location>
</feature>
<evidence type="ECO:0000313" key="2">
    <source>
        <dbReference type="EMBL" id="CAA9384984.1"/>
    </source>
</evidence>
<feature type="compositionally biased region" description="Basic and acidic residues" evidence="1">
    <location>
        <begin position="41"/>
        <end position="69"/>
    </location>
</feature>
<protein>
    <submittedName>
        <fullName evidence="2">RNA polymerase sigma factor for flagellar operon</fullName>
    </submittedName>
</protein>
<feature type="compositionally biased region" description="Low complexity" evidence="1">
    <location>
        <begin position="161"/>
        <end position="171"/>
    </location>
</feature>
<keyword evidence="2" id="KW-0966">Cell projection</keyword>
<feature type="compositionally biased region" description="Basic and acidic residues" evidence="1">
    <location>
        <begin position="17"/>
        <end position="30"/>
    </location>
</feature>
<feature type="compositionally biased region" description="Basic and acidic residues" evidence="1">
    <location>
        <begin position="76"/>
        <end position="85"/>
    </location>
</feature>
<feature type="region of interest" description="Disordered" evidence="1">
    <location>
        <begin position="1"/>
        <end position="264"/>
    </location>
</feature>
<feature type="non-terminal residue" evidence="2">
    <location>
        <position position="264"/>
    </location>
</feature>
<reference evidence="2" key="1">
    <citation type="submission" date="2020-02" db="EMBL/GenBank/DDBJ databases">
        <authorList>
            <person name="Meier V. D."/>
        </authorList>
    </citation>
    <scope>NUCLEOTIDE SEQUENCE</scope>
    <source>
        <strain evidence="2">AVDCRST_MAG64</strain>
    </source>
</reference>
<keyword evidence="2" id="KW-0969">Cilium</keyword>
<organism evidence="2">
    <name type="scientific">uncultured Phycisphaerae bacterium</name>
    <dbReference type="NCBI Taxonomy" id="904963"/>
    <lineage>
        <taxon>Bacteria</taxon>
        <taxon>Pseudomonadati</taxon>
        <taxon>Planctomycetota</taxon>
        <taxon>Phycisphaerae</taxon>
        <taxon>environmental samples</taxon>
    </lineage>
</organism>
<dbReference type="EMBL" id="CADCUQ010000211">
    <property type="protein sequence ID" value="CAA9384984.1"/>
    <property type="molecule type" value="Genomic_DNA"/>
</dbReference>
<proteinExistence type="predicted"/>
<accession>A0A6J4NDM0</accession>
<sequence>DEGPTAGPGHFSGLDRVQADQDRGAAERADGALPAPGPVQRRADPREAPGRGRAGRPDVVRHLRPDGRDRRVRHGAGREVRDVLRPAHPRRDPRRAAVDGLGPAARPLPVGQARRGHQAARGAARPGPDEGGAGRPAAGPDGRVREDGQGPVGRRRRVAEPQVVRDGQQQGRPRDRRARGQAGGQPGPRDAAEGPEGAADQGPEPGRAADHHPLLLRGDDDEGDRGHARPEREPGQPDAQQHPRPPQGPDGRQAQGVPAGGGGV</sequence>
<feature type="compositionally biased region" description="Basic and acidic residues" evidence="1">
    <location>
        <begin position="224"/>
        <end position="235"/>
    </location>
</feature>
<dbReference type="AlphaFoldDB" id="A0A6J4NDM0"/>
<keyword evidence="2" id="KW-0282">Flagellum</keyword>
<evidence type="ECO:0000256" key="1">
    <source>
        <dbReference type="SAM" id="MobiDB-lite"/>
    </source>
</evidence>